<evidence type="ECO:0000256" key="3">
    <source>
        <dbReference type="SAM" id="SignalP"/>
    </source>
</evidence>
<dbReference type="InterPro" id="IPR018247">
    <property type="entry name" value="EF_Hand_1_Ca_BS"/>
</dbReference>
<keyword evidence="3" id="KW-0732">Signal</keyword>
<evidence type="ECO:0000256" key="2">
    <source>
        <dbReference type="SAM" id="MobiDB-lite"/>
    </source>
</evidence>
<proteinExistence type="predicted"/>
<protein>
    <recommendedName>
        <fullName evidence="1">Probable pectate lyase C</fullName>
    </recommendedName>
</protein>
<feature type="signal peptide" evidence="3">
    <location>
        <begin position="1"/>
        <end position="19"/>
    </location>
</feature>
<keyword evidence="6" id="KW-1185">Reference proteome</keyword>
<evidence type="ECO:0000313" key="6">
    <source>
        <dbReference type="Proteomes" id="UP001431776"/>
    </source>
</evidence>
<dbReference type="SUPFAM" id="SSF51126">
    <property type="entry name" value="Pectin lyase-like"/>
    <property type="match status" value="1"/>
</dbReference>
<evidence type="ECO:0000259" key="4">
    <source>
        <dbReference type="Pfam" id="PF13229"/>
    </source>
</evidence>
<evidence type="ECO:0000313" key="5">
    <source>
        <dbReference type="EMBL" id="MDI6448712.1"/>
    </source>
</evidence>
<name>A0AAW6TTS3_9BACT</name>
<feature type="region of interest" description="Disordered" evidence="2">
    <location>
        <begin position="575"/>
        <end position="601"/>
    </location>
</feature>
<dbReference type="InterPro" id="IPR011050">
    <property type="entry name" value="Pectin_lyase_fold/virulence"/>
</dbReference>
<feature type="chain" id="PRO_5043611043" description="Probable pectate lyase C" evidence="3">
    <location>
        <begin position="20"/>
        <end position="776"/>
    </location>
</feature>
<dbReference type="InterPro" id="IPR036116">
    <property type="entry name" value="FN3_sf"/>
</dbReference>
<accession>A0AAW6TTS3</accession>
<dbReference type="Gene3D" id="2.160.20.10">
    <property type="entry name" value="Single-stranded right-handed beta-helix, Pectin lyase-like"/>
    <property type="match status" value="1"/>
</dbReference>
<comment type="caution">
    <text evidence="5">The sequence shown here is derived from an EMBL/GenBank/DDBJ whole genome shotgun (WGS) entry which is preliminary data.</text>
</comment>
<dbReference type="AlphaFoldDB" id="A0AAW6TTS3"/>
<organism evidence="5 6">
    <name type="scientific">Anaerobaca lacustris</name>
    <dbReference type="NCBI Taxonomy" id="3044600"/>
    <lineage>
        <taxon>Bacteria</taxon>
        <taxon>Pseudomonadati</taxon>
        <taxon>Planctomycetota</taxon>
        <taxon>Phycisphaerae</taxon>
        <taxon>Sedimentisphaerales</taxon>
        <taxon>Anaerobacaceae</taxon>
        <taxon>Anaerobaca</taxon>
    </lineage>
</organism>
<evidence type="ECO:0000256" key="1">
    <source>
        <dbReference type="ARBA" id="ARBA00016512"/>
    </source>
</evidence>
<dbReference type="Pfam" id="PF13229">
    <property type="entry name" value="Beta_helix"/>
    <property type="match status" value="1"/>
</dbReference>
<dbReference type="InterPro" id="IPR012334">
    <property type="entry name" value="Pectin_lyas_fold"/>
</dbReference>
<feature type="region of interest" description="Disordered" evidence="2">
    <location>
        <begin position="756"/>
        <end position="776"/>
    </location>
</feature>
<sequence length="776" mass="83344">MNRLVVLLIVSVLTIPAAAGTIYVDGNGAADHQTIQQAIDASWDGDVIVVRPGTYAERVTFNGRAVTVRSEDPDDPTVVEATVIAGPSEASVIFDFGEGSQSVLTGFTITGYGILCVASAPTISKNVIRDCTGSGIAGESDAAPTIVGNTIVFNELEGVFACNGLIQGNTISYNSAGAAYCHGTIRDNLISYNVDAGGLYFCNGPIVGNRIVGNVAFSDGGGLYICDGPIENNVIAGNRATGEGGGLYGCMQRICNNTIVGNIAGTYGGALSRCMGTVCNNILAFNQAPSAAGIYGPCTNSYNAFWMNDGGNFGGNATLGAGDFVADPLFAVEGRWDDNGTPEIDDDVWIDGDYHLRSQIGRWDPAVRRWVADSETSQCIDAGAPDSDFSAELWPHGRHVNVGAYGGTAQASMSLSDTGHPADLNHDGRIGPDDLALFVDKWVLQEDLLAEDLDRDGSVDFRDFVTFADAWGSTPPAPAPPTPNPMTWATPPYGTGPYSIAMVATVATSVDGTEVEYYFENTQSPEFNSGWVTFPAGQEPRWEQADLQPMTLYWYRVKARNRGNRLETDWSETARASTLQDDTTAPTPTPMTWETEPYGSSSNSIRMVATEATDASGVEYQFECTSHPAYSSGWQDSRIYEVTSVPHGHYTFEVRARDKSPNQNTTLFSLSATADLQPPTPDPMRWQSEPKEVNIGGGSLNYYATMTAVEAVDERADVEYFFECTTESGFSSKWQSSREYSVLIGRSGQGHRFRVKARDTSPGRNETGWSSVVMAR</sequence>
<dbReference type="RefSeq" id="WP_349244121.1">
    <property type="nucleotide sequence ID" value="NZ_JASCXX010000006.1"/>
</dbReference>
<dbReference type="Proteomes" id="UP001431776">
    <property type="component" value="Unassembled WGS sequence"/>
</dbReference>
<feature type="compositionally biased region" description="Low complexity" evidence="2">
    <location>
        <begin position="583"/>
        <end position="597"/>
    </location>
</feature>
<feature type="domain" description="Right handed beta helix" evidence="4">
    <location>
        <begin position="109"/>
        <end position="230"/>
    </location>
</feature>
<dbReference type="PROSITE" id="PS00018">
    <property type="entry name" value="EF_HAND_1"/>
    <property type="match status" value="2"/>
</dbReference>
<dbReference type="EMBL" id="JASCXX010000006">
    <property type="protein sequence ID" value="MDI6448712.1"/>
    <property type="molecule type" value="Genomic_DNA"/>
</dbReference>
<reference evidence="5" key="1">
    <citation type="submission" date="2023-05" db="EMBL/GenBank/DDBJ databases">
        <title>Anaerotaeda fermentans gen. nov., sp. nov., a novel anaerobic planctomycete of the new family within the order Sedimentisphaerales isolated from Taman Peninsula, Russia.</title>
        <authorList>
            <person name="Khomyakova M.A."/>
            <person name="Merkel A.Y."/>
            <person name="Slobodkin A.I."/>
        </authorList>
    </citation>
    <scope>NUCLEOTIDE SEQUENCE</scope>
    <source>
        <strain evidence="5">M17dextr</strain>
    </source>
</reference>
<dbReference type="InterPro" id="IPR039448">
    <property type="entry name" value="Beta_helix"/>
</dbReference>
<gene>
    <name evidence="5" type="ORF">QJ522_06620</name>
</gene>
<dbReference type="SUPFAM" id="SSF49265">
    <property type="entry name" value="Fibronectin type III"/>
    <property type="match status" value="1"/>
</dbReference>